<dbReference type="GO" id="GO:0033553">
    <property type="term" value="C:rDNA heterochromatin"/>
    <property type="evidence" value="ECO:0007669"/>
    <property type="project" value="TreeGrafter"/>
</dbReference>
<feature type="compositionally biased region" description="Basic and acidic residues" evidence="14">
    <location>
        <begin position="196"/>
        <end position="213"/>
    </location>
</feature>
<dbReference type="Pfam" id="PF05148">
    <property type="entry name" value="Methyltransf_8"/>
    <property type="match status" value="1"/>
</dbReference>
<evidence type="ECO:0000256" key="11">
    <source>
        <dbReference type="ARBA" id="ARBA00023163"/>
    </source>
</evidence>
<dbReference type="OrthoDB" id="10258825at2759"/>
<dbReference type="EMBL" id="KQ241729">
    <property type="protein sequence ID" value="KNC84953.1"/>
    <property type="molecule type" value="Genomic_DNA"/>
</dbReference>
<evidence type="ECO:0000256" key="14">
    <source>
        <dbReference type="SAM" id="MobiDB-lite"/>
    </source>
</evidence>
<dbReference type="Proteomes" id="UP000054560">
    <property type="component" value="Unassembled WGS sequence"/>
</dbReference>
<dbReference type="GO" id="GO:0005677">
    <property type="term" value="C:chromatin silencing complex"/>
    <property type="evidence" value="ECO:0007669"/>
    <property type="project" value="TreeGrafter"/>
</dbReference>
<dbReference type="GO" id="GO:0005730">
    <property type="term" value="C:nucleolus"/>
    <property type="evidence" value="ECO:0007669"/>
    <property type="project" value="UniProtKB-SubCell"/>
</dbReference>
<feature type="compositionally biased region" description="Basic residues" evidence="14">
    <location>
        <begin position="43"/>
        <end position="53"/>
    </location>
</feature>
<evidence type="ECO:0000256" key="12">
    <source>
        <dbReference type="ARBA" id="ARBA00023242"/>
    </source>
</evidence>
<dbReference type="AlphaFoldDB" id="A0A0L0G9L1"/>
<dbReference type="GeneID" id="25903348"/>
<comment type="function">
    <text evidence="13">Probable methyltransferase required to silence rDNA.</text>
</comment>
<keyword evidence="5 13" id="KW-0698">rRNA processing</keyword>
<evidence type="ECO:0000313" key="15">
    <source>
        <dbReference type="EMBL" id="KNC84953.1"/>
    </source>
</evidence>
<dbReference type="EC" id="2.1.1.-" evidence="13"/>
<organism evidence="15 16">
    <name type="scientific">Sphaeroforma arctica JP610</name>
    <dbReference type="NCBI Taxonomy" id="667725"/>
    <lineage>
        <taxon>Eukaryota</taxon>
        <taxon>Ichthyosporea</taxon>
        <taxon>Ichthyophonida</taxon>
        <taxon>Sphaeroforma</taxon>
    </lineage>
</organism>
<comment type="subcellular location">
    <subcellularLocation>
        <location evidence="1 13">Nucleus</location>
        <location evidence="1 13">Nucleolus</location>
    </subcellularLocation>
</comment>
<dbReference type="GO" id="GO:0008168">
    <property type="term" value="F:methyltransferase activity"/>
    <property type="evidence" value="ECO:0007669"/>
    <property type="project" value="UniProtKB-KW"/>
</dbReference>
<dbReference type="GO" id="GO:0042149">
    <property type="term" value="P:cellular response to glucose starvation"/>
    <property type="evidence" value="ECO:0007669"/>
    <property type="project" value="TreeGrafter"/>
</dbReference>
<evidence type="ECO:0000256" key="10">
    <source>
        <dbReference type="ARBA" id="ARBA00023015"/>
    </source>
</evidence>
<evidence type="ECO:0000256" key="8">
    <source>
        <dbReference type="ARBA" id="ARBA00022691"/>
    </source>
</evidence>
<dbReference type="PANTHER" id="PTHR12787:SF0">
    <property type="entry name" value="RIBOSOMAL RNA-PROCESSING PROTEIN 8"/>
    <property type="match status" value="1"/>
</dbReference>
<dbReference type="InterPro" id="IPR007823">
    <property type="entry name" value="RRP8"/>
</dbReference>
<dbReference type="GO" id="GO:0046015">
    <property type="term" value="P:regulation of transcription by glucose"/>
    <property type="evidence" value="ECO:0007669"/>
    <property type="project" value="TreeGrafter"/>
</dbReference>
<keyword evidence="6 13" id="KW-0489">Methyltransferase</keyword>
<feature type="compositionally biased region" description="Polar residues" evidence="14">
    <location>
        <begin position="225"/>
        <end position="248"/>
    </location>
</feature>
<evidence type="ECO:0000256" key="1">
    <source>
        <dbReference type="ARBA" id="ARBA00004604"/>
    </source>
</evidence>
<evidence type="ECO:0000256" key="2">
    <source>
        <dbReference type="ARBA" id="ARBA00006301"/>
    </source>
</evidence>
<dbReference type="InterPro" id="IPR042036">
    <property type="entry name" value="RRP8_N"/>
</dbReference>
<name>A0A0L0G9L1_9EUKA</name>
<keyword evidence="4" id="KW-0678">Repressor</keyword>
<evidence type="ECO:0000256" key="3">
    <source>
        <dbReference type="ARBA" id="ARBA00020203"/>
    </source>
</evidence>
<dbReference type="PANTHER" id="PTHR12787">
    <property type="entry name" value="RIBOSOMAL RNA-PROCESSING PROTEIN 8"/>
    <property type="match status" value="1"/>
</dbReference>
<feature type="compositionally biased region" description="Basic and acidic residues" evidence="14">
    <location>
        <begin position="68"/>
        <end position="100"/>
    </location>
</feature>
<evidence type="ECO:0000256" key="6">
    <source>
        <dbReference type="ARBA" id="ARBA00022603"/>
    </source>
</evidence>
<dbReference type="RefSeq" id="XP_014158855.1">
    <property type="nucleotide sequence ID" value="XM_014303380.1"/>
</dbReference>
<reference evidence="15 16" key="1">
    <citation type="submission" date="2011-02" db="EMBL/GenBank/DDBJ databases">
        <title>The Genome Sequence of Sphaeroforma arctica JP610.</title>
        <authorList>
            <consortium name="The Broad Institute Genome Sequencing Platform"/>
            <person name="Russ C."/>
            <person name="Cuomo C."/>
            <person name="Young S.K."/>
            <person name="Zeng Q."/>
            <person name="Gargeya S."/>
            <person name="Alvarado L."/>
            <person name="Berlin A."/>
            <person name="Chapman S.B."/>
            <person name="Chen Z."/>
            <person name="Freedman E."/>
            <person name="Gellesch M."/>
            <person name="Goldberg J."/>
            <person name="Griggs A."/>
            <person name="Gujja S."/>
            <person name="Heilman E."/>
            <person name="Heiman D."/>
            <person name="Howarth C."/>
            <person name="Mehta T."/>
            <person name="Neiman D."/>
            <person name="Pearson M."/>
            <person name="Roberts A."/>
            <person name="Saif S."/>
            <person name="Shea T."/>
            <person name="Shenoy N."/>
            <person name="Sisk P."/>
            <person name="Stolte C."/>
            <person name="Sykes S."/>
            <person name="White J."/>
            <person name="Yandava C."/>
            <person name="Burger G."/>
            <person name="Gray M.W."/>
            <person name="Holland P.W.H."/>
            <person name="King N."/>
            <person name="Lang F.B.F."/>
            <person name="Roger A.J."/>
            <person name="Ruiz-Trillo I."/>
            <person name="Haas B."/>
            <person name="Nusbaum C."/>
            <person name="Birren B."/>
        </authorList>
    </citation>
    <scope>NUCLEOTIDE SEQUENCE [LARGE SCALE GENOMIC DNA]</scope>
    <source>
        <strain evidence="15 16">JP610</strain>
    </source>
</reference>
<dbReference type="SUPFAM" id="SSF53335">
    <property type="entry name" value="S-adenosyl-L-methionine-dependent methyltransferases"/>
    <property type="match status" value="1"/>
</dbReference>
<feature type="compositionally biased region" description="Polar residues" evidence="14">
    <location>
        <begin position="111"/>
        <end position="122"/>
    </location>
</feature>
<evidence type="ECO:0000256" key="9">
    <source>
        <dbReference type="ARBA" id="ARBA00022853"/>
    </source>
</evidence>
<dbReference type="GO" id="GO:0006364">
    <property type="term" value="P:rRNA processing"/>
    <property type="evidence" value="ECO:0007669"/>
    <property type="project" value="UniProtKB-UniRule"/>
</dbReference>
<dbReference type="eggNOG" id="KOG3045">
    <property type="taxonomic scope" value="Eukaryota"/>
</dbReference>
<evidence type="ECO:0000256" key="7">
    <source>
        <dbReference type="ARBA" id="ARBA00022679"/>
    </source>
</evidence>
<dbReference type="Gene3D" id="3.40.50.150">
    <property type="entry name" value="Vaccinia Virus protein VP39"/>
    <property type="match status" value="1"/>
</dbReference>
<evidence type="ECO:0000256" key="13">
    <source>
        <dbReference type="RuleBase" id="RU365074"/>
    </source>
</evidence>
<dbReference type="Gene3D" id="1.10.10.2150">
    <property type="entry name" value="Ribosomal RNA-processing protein 8, N-terminal domain"/>
    <property type="match status" value="1"/>
</dbReference>
<feature type="region of interest" description="Disordered" evidence="14">
    <location>
        <begin position="1"/>
        <end position="175"/>
    </location>
</feature>
<evidence type="ECO:0000256" key="5">
    <source>
        <dbReference type="ARBA" id="ARBA00022552"/>
    </source>
</evidence>
<dbReference type="GO" id="GO:0000183">
    <property type="term" value="P:rDNA heterochromatin formation"/>
    <property type="evidence" value="ECO:0007669"/>
    <property type="project" value="TreeGrafter"/>
</dbReference>
<keyword evidence="16" id="KW-1185">Reference proteome</keyword>
<comment type="similarity">
    <text evidence="2 13">Belongs to the methyltransferase superfamily. RRP8 family.</text>
</comment>
<keyword evidence="11" id="KW-0804">Transcription</keyword>
<accession>A0A0L0G9L1</accession>
<keyword evidence="9" id="KW-0156">Chromatin regulator</keyword>
<dbReference type="InterPro" id="IPR029063">
    <property type="entry name" value="SAM-dependent_MTases_sf"/>
</dbReference>
<proteinExistence type="inferred from homology"/>
<keyword evidence="8 13" id="KW-0949">S-adenosyl-L-methionine</keyword>
<dbReference type="FunFam" id="1.10.10.2150:FF:000001">
    <property type="entry name" value="Ribosomal RNA-processing protein 8"/>
    <property type="match status" value="1"/>
</dbReference>
<keyword evidence="7 13" id="KW-0808">Transferase</keyword>
<keyword evidence="10" id="KW-0805">Transcription regulation</keyword>
<evidence type="ECO:0000313" key="16">
    <source>
        <dbReference type="Proteomes" id="UP000054560"/>
    </source>
</evidence>
<dbReference type="STRING" id="667725.A0A0L0G9L1"/>
<protein>
    <recommendedName>
        <fullName evidence="3 13">Ribosomal RNA-processing protein 8</fullName>
        <ecNumber evidence="13">2.1.1.-</ecNumber>
    </recommendedName>
</protein>
<dbReference type="GO" id="GO:0032259">
    <property type="term" value="P:methylation"/>
    <property type="evidence" value="ECO:0007669"/>
    <property type="project" value="UniProtKB-KW"/>
</dbReference>
<evidence type="ECO:0000256" key="4">
    <source>
        <dbReference type="ARBA" id="ARBA00022491"/>
    </source>
</evidence>
<sequence length="510" mass="56505">MASLSLEIPDWGVGPSNASTLSSVAAGGGDWSSMEAPVQSSASRKRANKKKNRREAGAAREAAGIPKRVKEDRERKIDTHNKTDAKVKGASNKEKNEKQPKNGKVKKVAETPSQKDNSTVQAKVQPKELTGYIPNVPIKGLVNESHATQSKRAKPVRTQSQEMKRSDTESVDESNIAHNTIVPVVIKSKKMNPVKTKADVKNETSEPSTDTKRNAQLKVAPKAGESTNNAKRETATTALKRTAGATSESEAKSAKRRKLQSMLQGATAASHMTASSETDAIGPKKKMSKLDKARAKLDGAKFRWLNEQLYTMHSDKAVEMMKDSPDLYELYHKGFRNQVKTWPSNPVNVLIKYIRTLPTNSVIGDFGCGDAALAAAVSRKYKVHSFDLVAANDSVTACDIAHVPLKAKTLDVAVYSLALMGTNYRDFLREAHRCLKVEGILKIAEVTSRIEDIDEFIHVLEEEFGFDLVNKDVRNTHFLLFTFKKKRNMSKSYQEDDHVEVLRPCIYKRR</sequence>
<keyword evidence="12 13" id="KW-0539">Nucleus</keyword>
<gene>
    <name evidence="15" type="ORF">SARC_02844</name>
</gene>
<dbReference type="FunFam" id="3.40.50.150:FF:000068">
    <property type="entry name" value="Ribosomal RNA-processing protein 8"/>
    <property type="match status" value="1"/>
</dbReference>
<feature type="region of interest" description="Disordered" evidence="14">
    <location>
        <begin position="193"/>
        <end position="288"/>
    </location>
</feature>